<evidence type="ECO:0000256" key="8">
    <source>
        <dbReference type="ARBA" id="ARBA00022435"/>
    </source>
</evidence>
<comment type="catalytic activity">
    <reaction evidence="11">
        <text>D-threo-isocitrate = glyoxylate + succinate</text>
        <dbReference type="Rhea" id="RHEA:13245"/>
        <dbReference type="ChEBI" id="CHEBI:15562"/>
        <dbReference type="ChEBI" id="CHEBI:30031"/>
        <dbReference type="ChEBI" id="CHEBI:36655"/>
        <dbReference type="EC" id="4.1.3.1"/>
    </reaction>
</comment>
<gene>
    <name evidence="16" type="ORF">M7I_5732</name>
</gene>
<evidence type="ECO:0000256" key="14">
    <source>
        <dbReference type="PIRSR" id="PIRSR001362-1"/>
    </source>
</evidence>
<evidence type="ECO:0000256" key="4">
    <source>
        <dbReference type="ARBA" id="ARBA00011881"/>
    </source>
</evidence>
<dbReference type="EMBL" id="AGUE01000150">
    <property type="protein sequence ID" value="EHK98432.1"/>
    <property type="molecule type" value="Genomic_DNA"/>
</dbReference>
<protein>
    <recommendedName>
        <fullName evidence="7">Isocitrate lyase</fullName>
        <ecNumber evidence="6">4.1.3.1</ecNumber>
        <ecNumber evidence="5">4.1.3.30</ecNumber>
    </recommendedName>
    <alternativeName>
        <fullName evidence="12">Methylisocitrate lyase</fullName>
    </alternativeName>
    <alternativeName>
        <fullName evidence="13">Threo-D(S)-isocitrate glyoxylate-lyase</fullName>
    </alternativeName>
</protein>
<dbReference type="GO" id="GO:0004451">
    <property type="term" value="F:isocitrate lyase activity"/>
    <property type="evidence" value="ECO:0007669"/>
    <property type="project" value="UniProtKB-EC"/>
</dbReference>
<evidence type="ECO:0000313" key="16">
    <source>
        <dbReference type="EMBL" id="EHK98432.1"/>
    </source>
</evidence>
<name>H0ESP0_GLAL7</name>
<dbReference type="OrthoDB" id="4078635at2759"/>
<proteinExistence type="inferred from homology"/>
<evidence type="ECO:0000256" key="5">
    <source>
        <dbReference type="ARBA" id="ARBA00012260"/>
    </source>
</evidence>
<dbReference type="SUPFAM" id="SSF51621">
    <property type="entry name" value="Phosphoenolpyruvate/pyruvate domain"/>
    <property type="match status" value="1"/>
</dbReference>
<feature type="active site" description="Proton acceptor" evidence="14">
    <location>
        <position position="184"/>
    </location>
</feature>
<sequence>MAGVSVDPSKEEQIYLEEVAAVKKWWSDSRWRYTKRPFTAEQIVAKRGNLKIDYPSNVQSKKLWSILEGRFKNGDASYTYGCLEPTMLTQMAKYLDTTTVPNKVAHLFMAQLFHDRKQREERIMTKSKSDRAKLQNVDYLRPIIADADTGHGGLTAVMKLTKLFVEKGAAGIHIEDQAPGTKKCGHMAGKVLVPISEHINRLVAIRAQADIMAEQAGKSGPELQAIEDEWTKQAGLSLFNDAVLSTISSGTFMNKKELSTQFLTSVKGKSNTEARAIARGITGVDIPWDWDSPRTREGYYRLQGGCECAINRAIAYAPYADAIWMESKLPDFKQAEQFAKGVHAVWPEQKLAYNLSPSFNWKSAMPRAEQETYIQRLSKLGYCWQFITLAGLHTTALISDQFAKAYSKQGMRAYGELVQEPEMEGGVDVVKHQKWSGANYADELLKMVTGGV</sequence>
<evidence type="ECO:0000256" key="6">
    <source>
        <dbReference type="ARBA" id="ARBA00012909"/>
    </source>
</evidence>
<dbReference type="GO" id="GO:0006097">
    <property type="term" value="P:glyoxylate cycle"/>
    <property type="evidence" value="ECO:0007669"/>
    <property type="project" value="UniProtKB-KW"/>
</dbReference>
<dbReference type="InterPro" id="IPR040442">
    <property type="entry name" value="Pyrv_kinase-like_dom_sf"/>
</dbReference>
<dbReference type="PIRSF" id="PIRSF001362">
    <property type="entry name" value="Isocit_lyase"/>
    <property type="match status" value="1"/>
</dbReference>
<comment type="pathway">
    <text evidence="2">Carbohydrate metabolism; glyoxylate cycle; (S)-malate from isocitrate: step 1/2.</text>
</comment>
<dbReference type="Gene3D" id="3.20.20.60">
    <property type="entry name" value="Phosphoenolpyruvate-binding domains"/>
    <property type="match status" value="1"/>
</dbReference>
<evidence type="ECO:0000256" key="10">
    <source>
        <dbReference type="ARBA" id="ARBA00023239"/>
    </source>
</evidence>
<dbReference type="GO" id="GO:0046421">
    <property type="term" value="F:methylisocitrate lyase activity"/>
    <property type="evidence" value="ECO:0007669"/>
    <property type="project" value="UniProtKB-EC"/>
</dbReference>
<feature type="binding site" evidence="15">
    <location>
        <position position="146"/>
    </location>
    <ligand>
        <name>Mg(2+)</name>
        <dbReference type="ChEBI" id="CHEBI:18420"/>
    </ligand>
</feature>
<evidence type="ECO:0000256" key="1">
    <source>
        <dbReference type="ARBA" id="ARBA00001050"/>
    </source>
</evidence>
<dbReference type="Proteomes" id="UP000005446">
    <property type="component" value="Unassembled WGS sequence"/>
</dbReference>
<evidence type="ECO:0000256" key="13">
    <source>
        <dbReference type="ARBA" id="ARBA00042323"/>
    </source>
</evidence>
<evidence type="ECO:0000256" key="2">
    <source>
        <dbReference type="ARBA" id="ARBA00004793"/>
    </source>
</evidence>
<comment type="cofactor">
    <cofactor evidence="15">
        <name>Mg(2+)</name>
        <dbReference type="ChEBI" id="CHEBI:18420"/>
    </cofactor>
    <text evidence="15">Can also use Mn(2+) ion.</text>
</comment>
<dbReference type="InterPro" id="IPR015813">
    <property type="entry name" value="Pyrv/PenolPyrv_kinase-like_dom"/>
</dbReference>
<dbReference type="HOGENOM" id="CLU_019214_2_2_1"/>
<dbReference type="AlphaFoldDB" id="H0ESP0"/>
<keyword evidence="15" id="KW-0479">Metal-binding</keyword>
<evidence type="ECO:0000256" key="12">
    <source>
        <dbReference type="ARBA" id="ARBA00042127"/>
    </source>
</evidence>
<keyword evidence="10 16" id="KW-0456">Lyase</keyword>
<evidence type="ECO:0000256" key="3">
    <source>
        <dbReference type="ARBA" id="ARBA00005704"/>
    </source>
</evidence>
<dbReference type="CDD" id="cd00377">
    <property type="entry name" value="ICL_PEPM"/>
    <property type="match status" value="1"/>
</dbReference>
<evidence type="ECO:0000256" key="9">
    <source>
        <dbReference type="ARBA" id="ARBA00022532"/>
    </source>
</evidence>
<dbReference type="InParanoid" id="H0ESP0"/>
<evidence type="ECO:0000313" key="17">
    <source>
        <dbReference type="Proteomes" id="UP000005446"/>
    </source>
</evidence>
<keyword evidence="8" id="KW-0329">Glyoxylate bypass</keyword>
<dbReference type="PANTHER" id="PTHR21631:SF3">
    <property type="entry name" value="BIFUNCTIONAL GLYOXYLATE CYCLE PROTEIN"/>
    <property type="match status" value="1"/>
</dbReference>
<dbReference type="EC" id="4.1.3.1" evidence="6"/>
<accession>H0ESP0</accession>
<dbReference type="InterPro" id="IPR006254">
    <property type="entry name" value="Isocitrate_lyase"/>
</dbReference>
<keyword evidence="17" id="KW-1185">Reference proteome</keyword>
<comment type="caution">
    <text evidence="16">The sequence shown here is derived from an EMBL/GenBank/DDBJ whole genome shotgun (WGS) entry which is preliminary data.</text>
</comment>
<comment type="catalytic activity">
    <reaction evidence="1">
        <text>(2S,3R)-3-hydroxybutane-1,2,3-tricarboxylate = pyruvate + succinate</text>
        <dbReference type="Rhea" id="RHEA:16809"/>
        <dbReference type="ChEBI" id="CHEBI:15361"/>
        <dbReference type="ChEBI" id="CHEBI:30031"/>
        <dbReference type="ChEBI" id="CHEBI:57429"/>
        <dbReference type="EC" id="4.1.3.30"/>
    </reaction>
</comment>
<dbReference type="InterPro" id="IPR039556">
    <property type="entry name" value="ICL/PEPM"/>
</dbReference>
<dbReference type="EC" id="4.1.3.30" evidence="5"/>
<dbReference type="PROSITE" id="PS00161">
    <property type="entry name" value="ISOCITRATE_LYASE"/>
    <property type="match status" value="1"/>
</dbReference>
<evidence type="ECO:0000256" key="7">
    <source>
        <dbReference type="ARBA" id="ARBA00017446"/>
    </source>
</evidence>
<dbReference type="InterPro" id="IPR018523">
    <property type="entry name" value="Isocitrate_lyase_ph_CS"/>
</dbReference>
<dbReference type="GO" id="GO:0006099">
    <property type="term" value="P:tricarboxylic acid cycle"/>
    <property type="evidence" value="ECO:0007669"/>
    <property type="project" value="UniProtKB-KW"/>
</dbReference>
<organism evidence="16 17">
    <name type="scientific">Glarea lozoyensis (strain ATCC 74030 / MF5533)</name>
    <dbReference type="NCBI Taxonomy" id="1104152"/>
    <lineage>
        <taxon>Eukaryota</taxon>
        <taxon>Fungi</taxon>
        <taxon>Dikarya</taxon>
        <taxon>Ascomycota</taxon>
        <taxon>Pezizomycotina</taxon>
        <taxon>Leotiomycetes</taxon>
        <taxon>Helotiales</taxon>
        <taxon>Helotiaceae</taxon>
        <taxon>Glarea</taxon>
    </lineage>
</organism>
<dbReference type="NCBIfam" id="TIGR01346">
    <property type="entry name" value="isocit_lyase"/>
    <property type="match status" value="1"/>
</dbReference>
<comment type="subunit">
    <text evidence="4">Homotetramer.</text>
</comment>
<evidence type="ECO:0000256" key="11">
    <source>
        <dbReference type="ARBA" id="ARBA00023531"/>
    </source>
</evidence>
<dbReference type="PANTHER" id="PTHR21631">
    <property type="entry name" value="ISOCITRATE LYASE/MALATE SYNTHASE"/>
    <property type="match status" value="1"/>
</dbReference>
<dbReference type="FunCoup" id="H0ESP0">
    <property type="interactions" value="121"/>
</dbReference>
<keyword evidence="15" id="KW-0460">Magnesium</keyword>
<dbReference type="GO" id="GO:0046872">
    <property type="term" value="F:metal ion binding"/>
    <property type="evidence" value="ECO:0007669"/>
    <property type="project" value="UniProtKB-KW"/>
</dbReference>
<keyword evidence="9" id="KW-0816">Tricarboxylic acid cycle</keyword>
<reference evidence="16 17" key="1">
    <citation type="journal article" date="2012" name="Eukaryot. Cell">
        <title>Genome sequence of the fungus Glarea lozoyensis: the first genome sequence of a species from the Helotiaceae family.</title>
        <authorList>
            <person name="Youssar L."/>
            <person name="Gruening B.A."/>
            <person name="Erxleben A."/>
            <person name="Guenther S."/>
            <person name="Huettel W."/>
        </authorList>
    </citation>
    <scope>NUCLEOTIDE SEQUENCE [LARGE SCALE GENOMIC DNA]</scope>
    <source>
        <strain evidence="17">ATCC 74030 / MF5533</strain>
    </source>
</reference>
<comment type="similarity">
    <text evidence="3">Belongs to the isocitrate lyase/PEP mutase superfamily. Isocitrate lyase family.</text>
</comment>
<evidence type="ECO:0000256" key="15">
    <source>
        <dbReference type="PIRSR" id="PIRSR001362-3"/>
    </source>
</evidence>
<dbReference type="Pfam" id="PF00463">
    <property type="entry name" value="ICL"/>
    <property type="match status" value="2"/>
</dbReference>